<keyword evidence="4" id="KW-0378">Hydrolase</keyword>
<dbReference type="Gene3D" id="2.40.10.10">
    <property type="entry name" value="Trypsin-like serine proteases"/>
    <property type="match status" value="2"/>
</dbReference>
<dbReference type="Pfam" id="PF13365">
    <property type="entry name" value="Trypsin_2"/>
    <property type="match status" value="1"/>
</dbReference>
<dbReference type="Pfam" id="PF01471">
    <property type="entry name" value="PG_binding_1"/>
    <property type="match status" value="1"/>
</dbReference>
<dbReference type="Proteomes" id="UP000439113">
    <property type="component" value="Unassembled WGS sequence"/>
</dbReference>
<keyword evidence="2" id="KW-0732">Signal</keyword>
<evidence type="ECO:0000256" key="1">
    <source>
        <dbReference type="SAM" id="MobiDB-lite"/>
    </source>
</evidence>
<dbReference type="PANTHER" id="PTHR43019:SF23">
    <property type="entry name" value="PROTEASE DO-LIKE 5, CHLOROPLASTIC"/>
    <property type="match status" value="1"/>
</dbReference>
<protein>
    <submittedName>
        <fullName evidence="4">Trypsin-like serine protease</fullName>
    </submittedName>
</protein>
<dbReference type="GO" id="GO:0006508">
    <property type="term" value="P:proteolysis"/>
    <property type="evidence" value="ECO:0007669"/>
    <property type="project" value="UniProtKB-KW"/>
</dbReference>
<accession>A0A6N8DMX0</accession>
<dbReference type="OrthoDB" id="1522627at2"/>
<evidence type="ECO:0000313" key="5">
    <source>
        <dbReference type="Proteomes" id="UP000439113"/>
    </source>
</evidence>
<gene>
    <name evidence="4" type="ORF">GJ654_09435</name>
</gene>
<feature type="signal peptide" evidence="2">
    <location>
        <begin position="1"/>
        <end position="24"/>
    </location>
</feature>
<dbReference type="RefSeq" id="WP_155445902.1">
    <property type="nucleotide sequence ID" value="NZ_JAOQNR010000006.1"/>
</dbReference>
<dbReference type="PRINTS" id="PR00834">
    <property type="entry name" value="PROTEASES2C"/>
</dbReference>
<dbReference type="SUPFAM" id="SSF50494">
    <property type="entry name" value="Trypsin-like serine proteases"/>
    <property type="match status" value="1"/>
</dbReference>
<feature type="region of interest" description="Disordered" evidence="1">
    <location>
        <begin position="245"/>
        <end position="276"/>
    </location>
</feature>
<dbReference type="GO" id="GO:0004252">
    <property type="term" value="F:serine-type endopeptidase activity"/>
    <property type="evidence" value="ECO:0007669"/>
    <property type="project" value="InterPro"/>
</dbReference>
<feature type="chain" id="PRO_5026781569" evidence="2">
    <location>
        <begin position="25"/>
        <end position="483"/>
    </location>
</feature>
<name>A0A6N8DMX0_RHOAC</name>
<keyword evidence="4" id="KW-0645">Protease</keyword>
<dbReference type="InterPro" id="IPR002477">
    <property type="entry name" value="Peptidoglycan-bd-like"/>
</dbReference>
<dbReference type="AlphaFoldDB" id="A0A6N8DMX0"/>
<dbReference type="InterPro" id="IPR001940">
    <property type="entry name" value="Peptidase_S1C"/>
</dbReference>
<dbReference type="InterPro" id="IPR043504">
    <property type="entry name" value="Peptidase_S1_PA_chymotrypsin"/>
</dbReference>
<feature type="domain" description="Peptidoglycan binding-like" evidence="3">
    <location>
        <begin position="40"/>
        <end position="90"/>
    </location>
</feature>
<organism evidence="4 5">
    <name type="scientific">Rhodoblastus acidophilus</name>
    <name type="common">Rhodopseudomonas acidophila</name>
    <dbReference type="NCBI Taxonomy" id="1074"/>
    <lineage>
        <taxon>Bacteria</taxon>
        <taxon>Pseudomonadati</taxon>
        <taxon>Pseudomonadota</taxon>
        <taxon>Alphaproteobacteria</taxon>
        <taxon>Hyphomicrobiales</taxon>
        <taxon>Rhodoblastaceae</taxon>
        <taxon>Rhodoblastus</taxon>
    </lineage>
</organism>
<evidence type="ECO:0000313" key="4">
    <source>
        <dbReference type="EMBL" id="MTV31216.1"/>
    </source>
</evidence>
<feature type="compositionally biased region" description="Pro residues" evidence="1">
    <location>
        <begin position="248"/>
        <end position="260"/>
    </location>
</feature>
<dbReference type="EMBL" id="WNKS01000006">
    <property type="protein sequence ID" value="MTV31216.1"/>
    <property type="molecule type" value="Genomic_DNA"/>
</dbReference>
<reference evidence="4 5" key="1">
    <citation type="submission" date="2019-11" db="EMBL/GenBank/DDBJ databases">
        <title>Whole-genome sequence of a Rhodoblastus acidophilus DSM 142.</title>
        <authorList>
            <person name="Kyndt J.A."/>
            <person name="Meyer T.E."/>
        </authorList>
    </citation>
    <scope>NUCLEOTIDE SEQUENCE [LARGE SCALE GENOMIC DNA]</scope>
    <source>
        <strain evidence="4 5">DSM 142</strain>
    </source>
</reference>
<feature type="compositionally biased region" description="Low complexity" evidence="1">
    <location>
        <begin position="261"/>
        <end position="270"/>
    </location>
</feature>
<comment type="caution">
    <text evidence="4">The sequence shown here is derived from an EMBL/GenBank/DDBJ whole genome shotgun (WGS) entry which is preliminary data.</text>
</comment>
<evidence type="ECO:0000256" key="2">
    <source>
        <dbReference type="SAM" id="SignalP"/>
    </source>
</evidence>
<dbReference type="PANTHER" id="PTHR43019">
    <property type="entry name" value="SERINE ENDOPROTEASE DEGS"/>
    <property type="match status" value="1"/>
</dbReference>
<dbReference type="InterPro" id="IPR036365">
    <property type="entry name" value="PGBD-like_sf"/>
</dbReference>
<proteinExistence type="predicted"/>
<evidence type="ECO:0000259" key="3">
    <source>
        <dbReference type="Pfam" id="PF01471"/>
    </source>
</evidence>
<sequence>MRLLSSLRLLLAAGALFAAAPAFADFGSAQRNFSATPLNERLLVQTFLIGAGYLNGVPSGDFSKRQYEGVQNFQAENGFYADGDLSAPQFEKLAALARPWFQTWGFRKILHPSRNIPLWVPVGLGLRESREDTGIKFEDPSRRISITFASFSATPIPAAFALMTRLYEEKRAHIHYKVMKDGWFVISASTPDGVDHYLRYHQDGRAATGFTLMWNNANGNVHGERIATLMSGGLWATMTGAPAVDLPNPGPAPAPKPASPPAASAKASPPAREREKDRISTGTGFFIAADGHFVTSAHVIADCASIKAKSDDGAILDAKLVARDATNDLALLKVDKTAAKAAHLRTSLRLGENVAAFGFPHADILATSGNFTLGNVTALSGLGDDSRFAQISTPVQAGNSGGPLLDRDGNVVGVVAMKLNALKVASEGGDLPQNVNFAVKATNLVNFLDANRIQYLPAVSEKPLEPADLADRAKSISVFVVCK</sequence>
<dbReference type="SUPFAM" id="SSF47090">
    <property type="entry name" value="PGBD-like"/>
    <property type="match status" value="1"/>
</dbReference>
<dbReference type="InterPro" id="IPR009003">
    <property type="entry name" value="Peptidase_S1_PA"/>
</dbReference>